<dbReference type="SUPFAM" id="SSF52980">
    <property type="entry name" value="Restriction endonuclease-like"/>
    <property type="match status" value="1"/>
</dbReference>
<accession>A0A3R8MVQ8</accession>
<dbReference type="InterPro" id="IPR011604">
    <property type="entry name" value="PDDEXK-like_dom_sf"/>
</dbReference>
<evidence type="ECO:0000313" key="3">
    <source>
        <dbReference type="EMBL" id="RRN46168.1"/>
    </source>
</evidence>
<evidence type="ECO:0000313" key="4">
    <source>
        <dbReference type="Proteomes" id="UP000270261"/>
    </source>
</evidence>
<dbReference type="EMBL" id="RRUE01000001">
    <property type="protein sequence ID" value="RRN46168.1"/>
    <property type="molecule type" value="Genomic_DNA"/>
</dbReference>
<name>A0A3R8MVQ8_9BURK</name>
<reference evidence="3 4" key="1">
    <citation type="submission" date="2018-11" db="EMBL/GenBank/DDBJ databases">
        <title>Genome sequencing of Lautropia sp. KCOM 2505 (= ChDC F240).</title>
        <authorList>
            <person name="Kook J.-K."/>
            <person name="Park S.-N."/>
            <person name="Lim Y.K."/>
        </authorList>
    </citation>
    <scope>NUCLEOTIDE SEQUENCE [LARGE SCALE GENOMIC DNA]</scope>
    <source>
        <strain evidence="3 4">KCOM 2505</strain>
    </source>
</reference>
<organism evidence="3 4">
    <name type="scientific">Lautropia dentalis</name>
    <dbReference type="NCBI Taxonomy" id="2490857"/>
    <lineage>
        <taxon>Bacteria</taxon>
        <taxon>Pseudomonadati</taxon>
        <taxon>Pseudomonadota</taxon>
        <taxon>Betaproteobacteria</taxon>
        <taxon>Burkholderiales</taxon>
        <taxon>Burkholderiaceae</taxon>
        <taxon>Lautropia</taxon>
    </lineage>
</organism>
<comment type="caution">
    <text evidence="3">The sequence shown here is derived from an EMBL/GenBank/DDBJ whole genome shotgun (WGS) entry which is preliminary data.</text>
</comment>
<proteinExistence type="predicted"/>
<evidence type="ECO:0000259" key="2">
    <source>
        <dbReference type="Pfam" id="PF12705"/>
    </source>
</evidence>
<evidence type="ECO:0000256" key="1">
    <source>
        <dbReference type="SAM" id="MobiDB-lite"/>
    </source>
</evidence>
<dbReference type="Gene3D" id="3.90.320.10">
    <property type="match status" value="1"/>
</dbReference>
<dbReference type="InterPro" id="IPR038726">
    <property type="entry name" value="PDDEXK_AddAB-type"/>
</dbReference>
<dbReference type="InterPro" id="IPR011335">
    <property type="entry name" value="Restrct_endonuc-II-like"/>
</dbReference>
<keyword evidence="4" id="KW-1185">Reference proteome</keyword>
<dbReference type="Proteomes" id="UP000270261">
    <property type="component" value="Unassembled WGS sequence"/>
</dbReference>
<dbReference type="CDD" id="cd22352">
    <property type="entry name" value="RecB_C-like"/>
    <property type="match status" value="1"/>
</dbReference>
<feature type="compositionally biased region" description="Basic and acidic residues" evidence="1">
    <location>
        <begin position="200"/>
        <end position="209"/>
    </location>
</feature>
<sequence length="545" mass="57933">MAPLDRLEHSAAGHLLGLAAAPVTRVSGGRRDEDGPGEAPAGVAGGHEGRADALDGKTADVVDEAVVDAKPASTGSLAGRVESQVAALVASARPGEMAMVQRAAGEHGAQQQAVPAEHPVRWKTPPALAARRWPRWWIASYSALDREDGVMAGPAPASLPGGHDALRGGAALSGGHDALREVSVLPGGHDALRGDSAQPARRDGHREDSALLGDSDAPYGDSVLTERWAEQQGADAAWQRQMQARALQDMPVDGMDSGVLQHASIAERMAGSFPGGGLVPDVLRPVTGIQADGELAGVHAFARGPQAGTFLHGLLEWAGQQGFAAAAADRALLAAQVRRRLQRVPAWQPWEDMLTGWLLQVLTQPLHSAVLPVSLPALADLQQYQVEMGFMLAVNGIDLPGLDAWVRVNTLDGAPRPALLPGQLNGMLKGFIDLVFVHEGRYFVLDYKSNWLGSTNAAYRPETMAAAVLAHRYELQYLFYVLALHRLLKVRLPDYDYDRHVGGALYLFLRGMSAPSGGVFAARPSREMIETLDAAFAGRKREVAA</sequence>
<feature type="region of interest" description="Disordered" evidence="1">
    <location>
        <begin position="186"/>
        <end position="216"/>
    </location>
</feature>
<gene>
    <name evidence="3" type="ORF">EHV23_07390</name>
</gene>
<feature type="domain" description="PD-(D/E)XK endonuclease-like" evidence="2">
    <location>
        <begin position="302"/>
        <end position="536"/>
    </location>
</feature>
<dbReference type="Pfam" id="PF12705">
    <property type="entry name" value="PDDEXK_1"/>
    <property type="match status" value="1"/>
</dbReference>
<dbReference type="AlphaFoldDB" id="A0A3R8MVQ8"/>
<protein>
    <recommendedName>
        <fullName evidence="2">PD-(D/E)XK endonuclease-like domain-containing protein</fullName>
    </recommendedName>
</protein>
<feature type="region of interest" description="Disordered" evidence="1">
    <location>
        <begin position="26"/>
        <end position="52"/>
    </location>
</feature>